<gene>
    <name evidence="2" type="ORF">MICPUN_107687</name>
</gene>
<protein>
    <submittedName>
        <fullName evidence="2">Uncharacterized protein</fullName>
    </submittedName>
</protein>
<feature type="region of interest" description="Disordered" evidence="1">
    <location>
        <begin position="293"/>
        <end position="325"/>
    </location>
</feature>
<evidence type="ECO:0000313" key="2">
    <source>
        <dbReference type="EMBL" id="ACO60983.1"/>
    </source>
</evidence>
<feature type="region of interest" description="Disordered" evidence="1">
    <location>
        <begin position="25"/>
        <end position="82"/>
    </location>
</feature>
<feature type="compositionally biased region" description="Basic and acidic residues" evidence="1">
    <location>
        <begin position="315"/>
        <end position="325"/>
    </location>
</feature>
<dbReference type="KEGG" id="mis:MICPUN_107687"/>
<feature type="region of interest" description="Disordered" evidence="1">
    <location>
        <begin position="105"/>
        <end position="144"/>
    </location>
</feature>
<dbReference type="Proteomes" id="UP000002009">
    <property type="component" value="Chromosome 2"/>
</dbReference>
<accession>C1DYQ3</accession>
<reference evidence="2 3" key="1">
    <citation type="journal article" date="2009" name="Science">
        <title>Green evolution and dynamic adaptations revealed by genomes of the marine picoeukaryotes Micromonas.</title>
        <authorList>
            <person name="Worden A.Z."/>
            <person name="Lee J.H."/>
            <person name="Mock T."/>
            <person name="Rouze P."/>
            <person name="Simmons M.P."/>
            <person name="Aerts A.L."/>
            <person name="Allen A.E."/>
            <person name="Cuvelier M.L."/>
            <person name="Derelle E."/>
            <person name="Everett M.V."/>
            <person name="Foulon E."/>
            <person name="Grimwood J."/>
            <person name="Gundlach H."/>
            <person name="Henrissat B."/>
            <person name="Napoli C."/>
            <person name="McDonald S.M."/>
            <person name="Parker M.S."/>
            <person name="Rombauts S."/>
            <person name="Salamov A."/>
            <person name="Von Dassow P."/>
            <person name="Badger J.H."/>
            <person name="Coutinho P.M."/>
            <person name="Demir E."/>
            <person name="Dubchak I."/>
            <person name="Gentemann C."/>
            <person name="Eikrem W."/>
            <person name="Gready J.E."/>
            <person name="John U."/>
            <person name="Lanier W."/>
            <person name="Lindquist E.A."/>
            <person name="Lucas S."/>
            <person name="Mayer K.F."/>
            <person name="Moreau H."/>
            <person name="Not F."/>
            <person name="Otillar R."/>
            <person name="Panaud O."/>
            <person name="Pangilinan J."/>
            <person name="Paulsen I."/>
            <person name="Piegu B."/>
            <person name="Poliakov A."/>
            <person name="Robbens S."/>
            <person name="Schmutz J."/>
            <person name="Toulza E."/>
            <person name="Wyss T."/>
            <person name="Zelensky A."/>
            <person name="Zhou K."/>
            <person name="Armbrust E.V."/>
            <person name="Bhattacharya D."/>
            <person name="Goodenough U.W."/>
            <person name="Van de Peer Y."/>
            <person name="Grigoriev I.V."/>
        </authorList>
    </citation>
    <scope>NUCLEOTIDE SEQUENCE [LARGE SCALE GENOMIC DNA]</scope>
    <source>
        <strain evidence="3">RCC299 / NOUM17</strain>
    </source>
</reference>
<evidence type="ECO:0000313" key="3">
    <source>
        <dbReference type="Proteomes" id="UP000002009"/>
    </source>
</evidence>
<dbReference type="EMBL" id="CP001323">
    <property type="protein sequence ID" value="ACO60983.1"/>
    <property type="molecule type" value="Genomic_DNA"/>
</dbReference>
<dbReference type="AlphaFoldDB" id="C1DYQ3"/>
<feature type="compositionally biased region" description="Acidic residues" evidence="1">
    <location>
        <begin position="63"/>
        <end position="80"/>
    </location>
</feature>
<sequence length="325" mass="35153">MRRGEDGVEPPGSVARTASENLAEELLDQDARDLGIDTGNRARLRAERRVARSAKHPRGFDDLGFDGDDSAAGSTDDEADAAASSITMNEIWTALRLAPSNSVRVRLPDGSVRPTLRPRRTPYDDDDAFTPAESEASSGTKTRRRALAGAEAAAAIPIPSDYYDKLDVAAVAKRAMAADRGRRNLSRFKDRLEGRRRSRGGGVGSFLAEDDAAAAEAAAAEPPGWLRDGGTAVDALSRPKGGALSREEELMMSASKRASKLSSKDRTREGSSAAAKWKDSASEVFRQRVRAHVEAKPEEAGRLGLRVNRPKLRRRDKEDSGRFKV</sequence>
<proteinExistence type="predicted"/>
<organism evidence="2 3">
    <name type="scientific">Micromonas commoda (strain RCC299 / NOUM17 / CCMP2709)</name>
    <name type="common">Picoplanktonic green alga</name>
    <dbReference type="NCBI Taxonomy" id="296587"/>
    <lineage>
        <taxon>Eukaryota</taxon>
        <taxon>Viridiplantae</taxon>
        <taxon>Chlorophyta</taxon>
        <taxon>Mamiellophyceae</taxon>
        <taxon>Mamiellales</taxon>
        <taxon>Mamiellaceae</taxon>
        <taxon>Micromonas</taxon>
    </lineage>
</organism>
<keyword evidence="3" id="KW-1185">Reference proteome</keyword>
<name>C1DYQ3_MICCC</name>
<dbReference type="InParanoid" id="C1DYQ3"/>
<evidence type="ECO:0000256" key="1">
    <source>
        <dbReference type="SAM" id="MobiDB-lite"/>
    </source>
</evidence>
<feature type="region of interest" description="Disordered" evidence="1">
    <location>
        <begin position="176"/>
        <end position="281"/>
    </location>
</feature>
<dbReference type="GeneID" id="8240920"/>
<dbReference type="RefSeq" id="XP_002499725.1">
    <property type="nucleotide sequence ID" value="XM_002499679.1"/>
</dbReference>
<feature type="compositionally biased region" description="Basic and acidic residues" evidence="1">
    <location>
        <begin position="176"/>
        <end position="195"/>
    </location>
</feature>